<dbReference type="Proteomes" id="UP000615455">
    <property type="component" value="Unassembled WGS sequence"/>
</dbReference>
<sequence length="51" mass="5631">MSKTIDVEHEKDTGGRCARDTSGRANRFMNQVLKIMAMVNTSDLMGTPQST</sequence>
<protein>
    <submittedName>
        <fullName evidence="2">Uncharacterized protein</fullName>
    </submittedName>
</protein>
<gene>
    <name evidence="2" type="ORF">GCM10008018_60910</name>
</gene>
<evidence type="ECO:0000313" key="3">
    <source>
        <dbReference type="Proteomes" id="UP000615455"/>
    </source>
</evidence>
<accession>A0ABQ1FDF8</accession>
<feature type="region of interest" description="Disordered" evidence="1">
    <location>
        <begin position="1"/>
        <end position="22"/>
    </location>
</feature>
<proteinExistence type="predicted"/>
<reference evidence="3" key="1">
    <citation type="journal article" date="2019" name="Int. J. Syst. Evol. Microbiol.">
        <title>The Global Catalogue of Microorganisms (GCM) 10K type strain sequencing project: providing services to taxonomists for standard genome sequencing and annotation.</title>
        <authorList>
            <consortium name="The Broad Institute Genomics Platform"/>
            <consortium name="The Broad Institute Genome Sequencing Center for Infectious Disease"/>
            <person name="Wu L."/>
            <person name="Ma J."/>
        </authorList>
    </citation>
    <scope>NUCLEOTIDE SEQUENCE [LARGE SCALE GENOMIC DNA]</scope>
    <source>
        <strain evidence="3">CGMCC 1.15043</strain>
    </source>
</reference>
<organism evidence="2 3">
    <name type="scientific">Paenibacillus marchantiophytorum</name>
    <dbReference type="NCBI Taxonomy" id="1619310"/>
    <lineage>
        <taxon>Bacteria</taxon>
        <taxon>Bacillati</taxon>
        <taxon>Bacillota</taxon>
        <taxon>Bacilli</taxon>
        <taxon>Bacillales</taxon>
        <taxon>Paenibacillaceae</taxon>
        <taxon>Paenibacillus</taxon>
    </lineage>
</organism>
<comment type="caution">
    <text evidence="2">The sequence shown here is derived from an EMBL/GenBank/DDBJ whole genome shotgun (WGS) entry which is preliminary data.</text>
</comment>
<evidence type="ECO:0000256" key="1">
    <source>
        <dbReference type="SAM" id="MobiDB-lite"/>
    </source>
</evidence>
<name>A0ABQ1FDF8_9BACL</name>
<keyword evidence="3" id="KW-1185">Reference proteome</keyword>
<evidence type="ECO:0000313" key="2">
    <source>
        <dbReference type="EMBL" id="GGA06912.1"/>
    </source>
</evidence>
<dbReference type="EMBL" id="BMHE01000051">
    <property type="protein sequence ID" value="GGA06912.1"/>
    <property type="molecule type" value="Genomic_DNA"/>
</dbReference>